<evidence type="ECO:0000259" key="3">
    <source>
        <dbReference type="Pfam" id="PF00766"/>
    </source>
</evidence>
<proteinExistence type="inferred from homology"/>
<dbReference type="Gene3D" id="3.40.50.620">
    <property type="entry name" value="HUPs"/>
    <property type="match status" value="1"/>
</dbReference>
<dbReference type="SUPFAM" id="SSF52467">
    <property type="entry name" value="DHS-like NAD/FAD-binding domain"/>
    <property type="match status" value="1"/>
</dbReference>
<keyword evidence="2" id="KW-0813">Transport</keyword>
<evidence type="ECO:0000313" key="6">
    <source>
        <dbReference type="Proteomes" id="UP001589645"/>
    </source>
</evidence>
<dbReference type="RefSeq" id="WP_390189188.1">
    <property type="nucleotide sequence ID" value="NZ_JBHMEP010000001.1"/>
</dbReference>
<dbReference type="InterPro" id="IPR014729">
    <property type="entry name" value="Rossmann-like_a/b/a_fold"/>
</dbReference>
<dbReference type="InterPro" id="IPR014731">
    <property type="entry name" value="ETF_asu_C"/>
</dbReference>
<name>A0ABV5HJA9_9VIBR</name>
<evidence type="ECO:0000256" key="2">
    <source>
        <dbReference type="ARBA" id="ARBA00022982"/>
    </source>
</evidence>
<dbReference type="InterPro" id="IPR029035">
    <property type="entry name" value="DHS-like_NAD/FAD-binding_dom"/>
</dbReference>
<feature type="domain" description="Electron transfer flavoprotein alpha/beta-subunit N-terminal" evidence="4">
    <location>
        <begin position="99"/>
        <end position="220"/>
    </location>
</feature>
<comment type="caution">
    <text evidence="5">The sequence shown here is derived from an EMBL/GenBank/DDBJ whole genome shotgun (WGS) entry which is preliminary data.</text>
</comment>
<accession>A0ABV5HJA9</accession>
<dbReference type="Gene3D" id="3.40.50.1220">
    <property type="entry name" value="TPP-binding domain"/>
    <property type="match status" value="1"/>
</dbReference>
<sequence length="414" mass="45217">MSDDIIRRDPRLEWIARNRLHPEHQALAQAGGKVYGPTGLERRNPHQQGFIGPNGIKRIDRLNAQHPMSLSGHRMRGAANAEVELPLHTVSDPDFYVVVVPDMVGGRFTSHDLDVLGQAHKLVRESEGAGAVMAVVFGEHREDRFEKAGVDRLLHLSGNEFQSYVPERKTALLCEVDAQYQPRFWLFPDSSAGGFELGRRLAARLGERPATQVWHAEVSTCIGRGAGGLTDIHRQTPKILLMLEECAEPIDETRHQALTLALDDPEAIHAGIRDLGFIEVDPNAIPLSEAEFILSAGNGVNDWPLFHLAAQELGATEGASRVAVDDGNMPRFRQVGATGTWVTARVYVAVGISGAVQHLQGIGQCDKVIAINTDLGCDMVKRAALSVIGDSSEVMQALVELVQAHRQQEARHAA</sequence>
<reference evidence="5 6" key="1">
    <citation type="submission" date="2024-09" db="EMBL/GenBank/DDBJ databases">
        <authorList>
            <person name="Sun Q."/>
            <person name="Mori K."/>
        </authorList>
    </citation>
    <scope>NUCLEOTIDE SEQUENCE [LARGE SCALE GENOMIC DNA]</scope>
    <source>
        <strain evidence="5 6">CECT 8064</strain>
    </source>
</reference>
<feature type="domain" description="Electron transfer flavoprotein alpha subunit C-terminal" evidence="3">
    <location>
        <begin position="287"/>
        <end position="362"/>
    </location>
</feature>
<keyword evidence="6" id="KW-1185">Reference proteome</keyword>
<evidence type="ECO:0000256" key="1">
    <source>
        <dbReference type="ARBA" id="ARBA00005817"/>
    </source>
</evidence>
<dbReference type="Pfam" id="PF01012">
    <property type="entry name" value="ETF"/>
    <property type="match status" value="1"/>
</dbReference>
<keyword evidence="2" id="KW-0249">Electron transport</keyword>
<dbReference type="PANTHER" id="PTHR43153">
    <property type="entry name" value="ELECTRON TRANSFER FLAVOPROTEIN ALPHA"/>
    <property type="match status" value="1"/>
</dbReference>
<comment type="similarity">
    <text evidence="1">Belongs to the ETF alpha-subunit/FixB family.</text>
</comment>
<protein>
    <submittedName>
        <fullName evidence="5">Electron transfer flavoprotein subunit alpha/FixB family protein</fullName>
    </submittedName>
</protein>
<evidence type="ECO:0000313" key="5">
    <source>
        <dbReference type="EMBL" id="MFB9133671.1"/>
    </source>
</evidence>
<gene>
    <name evidence="5" type="ORF">ACFFUV_01655</name>
</gene>
<evidence type="ECO:0000259" key="4">
    <source>
        <dbReference type="Pfam" id="PF01012"/>
    </source>
</evidence>
<dbReference type="InterPro" id="IPR001308">
    <property type="entry name" value="ETF_a/FixB"/>
</dbReference>
<dbReference type="SUPFAM" id="SSF52402">
    <property type="entry name" value="Adenine nucleotide alpha hydrolases-like"/>
    <property type="match status" value="1"/>
</dbReference>
<dbReference type="InterPro" id="IPR014730">
    <property type="entry name" value="ETF_a/b_N"/>
</dbReference>
<dbReference type="PANTHER" id="PTHR43153:SF1">
    <property type="entry name" value="ELECTRON TRANSFER FLAVOPROTEIN SUBUNIT ALPHA, MITOCHONDRIAL"/>
    <property type="match status" value="1"/>
</dbReference>
<organism evidence="5 6">
    <name type="scientific">Vibrio olivae</name>
    <dbReference type="NCBI Taxonomy" id="1243002"/>
    <lineage>
        <taxon>Bacteria</taxon>
        <taxon>Pseudomonadati</taxon>
        <taxon>Pseudomonadota</taxon>
        <taxon>Gammaproteobacteria</taxon>
        <taxon>Vibrionales</taxon>
        <taxon>Vibrionaceae</taxon>
        <taxon>Vibrio</taxon>
    </lineage>
</organism>
<dbReference type="Pfam" id="PF00766">
    <property type="entry name" value="ETF_alpha"/>
    <property type="match status" value="1"/>
</dbReference>
<dbReference type="Proteomes" id="UP001589645">
    <property type="component" value="Unassembled WGS sequence"/>
</dbReference>
<dbReference type="EMBL" id="JBHMEP010000001">
    <property type="protein sequence ID" value="MFB9133671.1"/>
    <property type="molecule type" value="Genomic_DNA"/>
</dbReference>